<dbReference type="GeneID" id="9751823"/>
<dbReference type="STRING" id="572478.Vdis_0894"/>
<keyword evidence="11" id="KW-1185">Reference proteome</keyword>
<evidence type="ECO:0000313" key="10">
    <source>
        <dbReference type="EMBL" id="ADN50284.1"/>
    </source>
</evidence>
<evidence type="ECO:0000256" key="5">
    <source>
        <dbReference type="ARBA" id="ARBA00023163"/>
    </source>
</evidence>
<reference evidence="11" key="2">
    <citation type="journal article" date="2010" name="Stand. Genomic Sci.">
        <title>Complete genome sequence of Vulcanisaeta distributa type strain (IC-017T).</title>
        <authorList>
            <person name="Mavromatis K."/>
            <person name="Sikorski J."/>
            <person name="Pabst E."/>
            <person name="Teshima H."/>
            <person name="Lapidus A."/>
            <person name="Lucas S."/>
            <person name="Nolan M."/>
            <person name="Glavina Del Rio T."/>
            <person name="Cheng J."/>
            <person name="Bruce D."/>
            <person name="Goodwin L."/>
            <person name="Pitluck S."/>
            <person name="Liolios K."/>
            <person name="Ivanova N."/>
            <person name="Mikhailova N."/>
            <person name="Pati A."/>
            <person name="Chen A."/>
            <person name="Palaniappan K."/>
            <person name="Land M."/>
            <person name="Hauser L."/>
            <person name="Chang Y."/>
            <person name="Jeffries C."/>
            <person name="Rohde M."/>
            <person name="Spring S."/>
            <person name="Goker M."/>
            <person name="Wirth R."/>
            <person name="Woyke T."/>
            <person name="Bristow J."/>
            <person name="Eisen J."/>
            <person name="Markowitz V."/>
            <person name="Hugenholtz P."/>
            <person name="Klenk H."/>
            <person name="Kyrpides N."/>
        </authorList>
    </citation>
    <scope>NUCLEOTIDE SEQUENCE [LARGE SCALE GENOMIC DNA]</scope>
    <source>
        <strain evidence="11">DSM 14429 / JCM 11212 / NBRC 100878 / IC-017</strain>
    </source>
</reference>
<dbReference type="GO" id="GO:0008270">
    <property type="term" value="F:zinc ion binding"/>
    <property type="evidence" value="ECO:0007669"/>
    <property type="project" value="UniProtKB-UniRule"/>
</dbReference>
<comment type="similarity">
    <text evidence="1 7">Belongs to the TFIIB family.</text>
</comment>
<dbReference type="eggNOG" id="arCOG01981">
    <property type="taxonomic scope" value="Archaea"/>
</dbReference>
<keyword evidence="7" id="KW-0862">Zinc</keyword>
<dbReference type="InterPro" id="IPR023486">
    <property type="entry name" value="TFIIB_CS"/>
</dbReference>
<dbReference type="RefSeq" id="WP_013336009.1">
    <property type="nucleotide sequence ID" value="NC_014537.1"/>
</dbReference>
<comment type="function">
    <text evidence="6 7">Stabilizes TBP binding to an archaeal box-A promoter. Also responsible for recruiting RNA polymerase II to the pre-initiation complex (DNA-TBP-TFIIB).</text>
</comment>
<name>E1QPB3_VULDI</name>
<keyword evidence="4 7" id="KW-0805">Transcription regulation</keyword>
<dbReference type="CDD" id="cd20550">
    <property type="entry name" value="CYCLIN_TFIIB_archaea_like_rpt2"/>
    <property type="match status" value="1"/>
</dbReference>
<evidence type="ECO:0000256" key="8">
    <source>
        <dbReference type="PROSITE-ProRule" id="PRU00469"/>
    </source>
</evidence>
<dbReference type="Gene3D" id="1.10.472.170">
    <property type="match status" value="1"/>
</dbReference>
<evidence type="ECO:0000256" key="3">
    <source>
        <dbReference type="ARBA" id="ARBA00022737"/>
    </source>
</evidence>
<dbReference type="GO" id="GO:0003700">
    <property type="term" value="F:DNA-binding transcription factor activity"/>
    <property type="evidence" value="ECO:0007669"/>
    <property type="project" value="UniProtKB-UniRule"/>
</dbReference>
<evidence type="ECO:0000256" key="7">
    <source>
        <dbReference type="HAMAP-Rule" id="MF_00383"/>
    </source>
</evidence>
<reference evidence="10 11" key="1">
    <citation type="journal article" date="2010" name="Stand. Genomic Sci.">
        <title>Complete genome sequence of Vulcanisaeta distributa type strain (IC-017).</title>
        <authorList>
            <person name="Mavromatis K."/>
            <person name="Sikorski J."/>
            <person name="Pabst E."/>
            <person name="Teshima H."/>
            <person name="Lapidus A."/>
            <person name="Lucas S."/>
            <person name="Nolan M."/>
            <person name="Glavina Del Rio T."/>
            <person name="Cheng J.F."/>
            <person name="Bruce D."/>
            <person name="Goodwin L."/>
            <person name="Pitluck S."/>
            <person name="Liolios K."/>
            <person name="Ivanova N."/>
            <person name="Mikhailova N."/>
            <person name="Pati A."/>
            <person name="Chen A."/>
            <person name="Palaniappan K."/>
            <person name="Land M."/>
            <person name="Hauser L."/>
            <person name="Chang Y.J."/>
            <person name="Jeffries C.D."/>
            <person name="Rohde M."/>
            <person name="Spring S."/>
            <person name="Goker M."/>
            <person name="Wirth R."/>
            <person name="Woyke T."/>
            <person name="Bristow J."/>
            <person name="Eisen J.A."/>
            <person name="Markowitz V."/>
            <person name="Hugenholtz P."/>
            <person name="Klenk H.P."/>
            <person name="Kyrpides N.C."/>
        </authorList>
    </citation>
    <scope>NUCLEOTIDE SEQUENCE [LARGE SCALE GENOMIC DNA]</scope>
    <source>
        <strain evidence="11">DSM 14429 / JCM 11212 / NBRC 100878 / IC-017</strain>
    </source>
</reference>
<dbReference type="InterPro" id="IPR023484">
    <property type="entry name" value="TFIIB_arc"/>
</dbReference>
<keyword evidence="5 7" id="KW-0804">Transcription</keyword>
<dbReference type="PROSITE" id="PS00782">
    <property type="entry name" value="TFIIB"/>
    <property type="match status" value="1"/>
</dbReference>
<dbReference type="InterPro" id="IPR036915">
    <property type="entry name" value="Cyclin-like_sf"/>
</dbReference>
<evidence type="ECO:0000256" key="2">
    <source>
        <dbReference type="ARBA" id="ARBA00013932"/>
    </source>
</evidence>
<evidence type="ECO:0000256" key="1">
    <source>
        <dbReference type="ARBA" id="ARBA00010857"/>
    </source>
</evidence>
<dbReference type="FunFam" id="1.10.472.10:FF:000023">
    <property type="entry name" value="Transcription initiation factor IIB"/>
    <property type="match status" value="1"/>
</dbReference>
<dbReference type="Pfam" id="PF08271">
    <property type="entry name" value="Zn_Ribbon_TF"/>
    <property type="match status" value="1"/>
</dbReference>
<dbReference type="SMART" id="SM00385">
    <property type="entry name" value="CYCLIN"/>
    <property type="match status" value="2"/>
</dbReference>
<dbReference type="KEGG" id="vdi:Vdis_0894"/>
<dbReference type="PRINTS" id="PR00685">
    <property type="entry name" value="TIFACTORIIB"/>
</dbReference>
<dbReference type="GO" id="GO:0097550">
    <property type="term" value="C:transcription preinitiation complex"/>
    <property type="evidence" value="ECO:0007669"/>
    <property type="project" value="TreeGrafter"/>
</dbReference>
<proteinExistence type="inferred from homology"/>
<feature type="repeat" description="2" evidence="7">
    <location>
        <begin position="246"/>
        <end position="327"/>
    </location>
</feature>
<dbReference type="CDD" id="cd20549">
    <property type="entry name" value="CYCLIN_TFIIB_archaea_like_rpt1"/>
    <property type="match status" value="1"/>
</dbReference>
<feature type="binding site" evidence="7">
    <location>
        <position position="59"/>
    </location>
    <ligand>
        <name>Zn(2+)</name>
        <dbReference type="ChEBI" id="CHEBI:29105"/>
    </ligand>
</feature>
<feature type="binding site" evidence="7">
    <location>
        <position position="40"/>
    </location>
    <ligand>
        <name>Zn(2+)</name>
        <dbReference type="ChEBI" id="CHEBI:29105"/>
    </ligand>
</feature>
<dbReference type="AlphaFoldDB" id="E1QPB3"/>
<dbReference type="PANTHER" id="PTHR11618">
    <property type="entry name" value="TRANSCRIPTION INITIATION FACTOR IIB-RELATED"/>
    <property type="match status" value="1"/>
</dbReference>
<dbReference type="HOGENOM" id="CLU_043736_0_1_2"/>
<dbReference type="OrthoDB" id="7429at2157"/>
<evidence type="ECO:0000313" key="11">
    <source>
        <dbReference type="Proteomes" id="UP000006681"/>
    </source>
</evidence>
<dbReference type="InterPro" id="IPR013763">
    <property type="entry name" value="Cyclin-like_dom"/>
</dbReference>
<dbReference type="InterPro" id="IPR013137">
    <property type="entry name" value="Znf_TFIIB"/>
</dbReference>
<keyword evidence="8" id="KW-0863">Zinc-finger</keyword>
<accession>E1QPB3</accession>
<dbReference type="PROSITE" id="PS51134">
    <property type="entry name" value="ZF_TFIIB"/>
    <property type="match status" value="1"/>
</dbReference>
<dbReference type="HAMAP" id="MF_00383">
    <property type="entry name" value="TF2B_arch"/>
    <property type="match status" value="1"/>
</dbReference>
<evidence type="ECO:0000259" key="9">
    <source>
        <dbReference type="PROSITE" id="PS51134"/>
    </source>
</evidence>
<dbReference type="SUPFAM" id="SSF47954">
    <property type="entry name" value="Cyclin-like"/>
    <property type="match status" value="2"/>
</dbReference>
<dbReference type="Gene3D" id="1.10.472.10">
    <property type="entry name" value="Cyclin-like"/>
    <property type="match status" value="1"/>
</dbReference>
<protein>
    <recommendedName>
        <fullName evidence="2 7">Transcription initiation factor IIB</fullName>
        <shortName evidence="7">TFIIB</shortName>
    </recommendedName>
</protein>
<dbReference type="SUPFAM" id="SSF57783">
    <property type="entry name" value="Zinc beta-ribbon"/>
    <property type="match status" value="1"/>
</dbReference>
<dbReference type="InterPro" id="IPR000812">
    <property type="entry name" value="TFIIB"/>
</dbReference>
<dbReference type="PANTHER" id="PTHR11618:SF13">
    <property type="entry name" value="TRANSCRIPTION INITIATION FACTOR IIB"/>
    <property type="match status" value="1"/>
</dbReference>
<dbReference type="InterPro" id="IPR013150">
    <property type="entry name" value="TFIIB_cyclin"/>
</dbReference>
<dbReference type="NCBIfam" id="NF001658">
    <property type="entry name" value="PRK00423.1"/>
    <property type="match status" value="1"/>
</dbReference>
<dbReference type="EMBL" id="CP002100">
    <property type="protein sequence ID" value="ADN50284.1"/>
    <property type="molecule type" value="Genomic_DNA"/>
</dbReference>
<feature type="repeat" description="1" evidence="7">
    <location>
        <begin position="152"/>
        <end position="235"/>
    </location>
</feature>
<dbReference type="FunFam" id="1.10.472.170:FF:000001">
    <property type="entry name" value="Transcription initiation factor IIB"/>
    <property type="match status" value="1"/>
</dbReference>
<organism evidence="10 11">
    <name type="scientific">Vulcanisaeta distributa (strain DSM 14429 / JCM 11212 / NBRC 100878 / IC-017)</name>
    <dbReference type="NCBI Taxonomy" id="572478"/>
    <lineage>
        <taxon>Archaea</taxon>
        <taxon>Thermoproteota</taxon>
        <taxon>Thermoprotei</taxon>
        <taxon>Thermoproteales</taxon>
        <taxon>Thermoproteaceae</taxon>
        <taxon>Vulcanisaeta</taxon>
    </lineage>
</organism>
<dbReference type="GO" id="GO:0070897">
    <property type="term" value="P:transcription preinitiation complex assembly"/>
    <property type="evidence" value="ECO:0007669"/>
    <property type="project" value="InterPro"/>
</dbReference>
<dbReference type="Proteomes" id="UP000006681">
    <property type="component" value="Chromosome"/>
</dbReference>
<keyword evidence="7" id="KW-0479">Metal-binding</keyword>
<keyword evidence="3 7" id="KW-0677">Repeat</keyword>
<feature type="binding site" evidence="7">
    <location>
        <position position="43"/>
    </location>
    <ligand>
        <name>Zn(2+)</name>
        <dbReference type="ChEBI" id="CHEBI:29105"/>
    </ligand>
</feature>
<sequence length="336" mass="37690">MSNPEQERKDQQGSSNLLSKLRVSGKIIEFKSEGEEKLVCPYCGSTTFIFDYENGQVICAKCGSVVLEHVIDLRPEWRAFTAEEKEARARAGGPLNRLTSEALTTTIDWATKDASGKELDIKRKLEILKYRKWQQRVRVQTSYERNIIQAMNELSRISSQLGIPKACVDEAMGIYEQVLTKGLVRGRSVEAIVAACLHMACRKIGMPRSLDEISQYTRASRKEVARCFRLIARELGVRLPLSDPKLYVPRIVEQLKLSGEILKEALNILEQAKRKGLTAGKDPAGLAAAAVYIASLLKGEVRTQKEVAMAAQVTEVTVRNRYKELARELNIKIPIK</sequence>
<dbReference type="Pfam" id="PF00382">
    <property type="entry name" value="TFIIB"/>
    <property type="match status" value="2"/>
</dbReference>
<gene>
    <name evidence="7" type="primary">tfb</name>
    <name evidence="10" type="ordered locus">Vdis_0894</name>
</gene>
<dbReference type="GO" id="GO:0017025">
    <property type="term" value="F:TBP-class protein binding"/>
    <property type="evidence" value="ECO:0007669"/>
    <property type="project" value="InterPro"/>
</dbReference>
<feature type="binding site" evidence="7">
    <location>
        <position position="62"/>
    </location>
    <ligand>
        <name>Zn(2+)</name>
        <dbReference type="ChEBI" id="CHEBI:29105"/>
    </ligand>
</feature>
<evidence type="ECO:0000256" key="4">
    <source>
        <dbReference type="ARBA" id="ARBA00023015"/>
    </source>
</evidence>
<evidence type="ECO:0000256" key="6">
    <source>
        <dbReference type="ARBA" id="ARBA00053882"/>
    </source>
</evidence>
<feature type="domain" description="TFIIB-type" evidence="9">
    <location>
        <begin position="36"/>
        <end position="67"/>
    </location>
</feature>